<accession>A0A9P6FML7</accession>
<dbReference type="PANTHER" id="PTHR43883:SF1">
    <property type="entry name" value="GLUCONOKINASE"/>
    <property type="match status" value="1"/>
</dbReference>
<dbReference type="PANTHER" id="PTHR43883">
    <property type="entry name" value="SLR0207 PROTEIN"/>
    <property type="match status" value="1"/>
</dbReference>
<protein>
    <recommendedName>
        <fullName evidence="2">RNA ligase domain-containing protein</fullName>
    </recommendedName>
</protein>
<dbReference type="AlphaFoldDB" id="A0A9P6FML7"/>
<evidence type="ECO:0000259" key="2">
    <source>
        <dbReference type="Pfam" id="PF09414"/>
    </source>
</evidence>
<comment type="caution">
    <text evidence="3">The sequence shown here is derived from an EMBL/GenBank/DDBJ whole genome shotgun (WGS) entry which is preliminary data.</text>
</comment>
<proteinExistence type="predicted"/>
<feature type="region of interest" description="Disordered" evidence="1">
    <location>
        <begin position="257"/>
        <end position="295"/>
    </location>
</feature>
<feature type="compositionally biased region" description="Acidic residues" evidence="1">
    <location>
        <begin position="283"/>
        <end position="295"/>
    </location>
</feature>
<organism evidence="3 4">
    <name type="scientific">Lunasporangiospora selenospora</name>
    <dbReference type="NCBI Taxonomy" id="979761"/>
    <lineage>
        <taxon>Eukaryota</taxon>
        <taxon>Fungi</taxon>
        <taxon>Fungi incertae sedis</taxon>
        <taxon>Mucoromycota</taxon>
        <taxon>Mortierellomycotina</taxon>
        <taxon>Mortierellomycetes</taxon>
        <taxon>Mortierellales</taxon>
        <taxon>Mortierellaceae</taxon>
        <taxon>Lunasporangiospora</taxon>
    </lineage>
</organism>
<dbReference type="Gene3D" id="3.30.470.30">
    <property type="entry name" value="DNA ligase/mRNA capping enzyme"/>
    <property type="match status" value="1"/>
</dbReference>
<feature type="compositionally biased region" description="Basic and acidic residues" evidence="1">
    <location>
        <begin position="265"/>
        <end position="282"/>
    </location>
</feature>
<sequence length="480" mass="53640">MNADQAQHQAKARPAFIPPSVLQRKRTNVGGGAEGTSPRSPTAGSMDRVIEEESEGEEEDEEEEEEDPSEERVEEEEEDDDHDDGVEEVEDGNEGERIPSPTAAKDKARAEKDQRIANSICGALRFASPTGHRPAVKKPERGSWKRPGSGMIDQVDKESQPSSPKGVSFAANMVSYDRPLQKFPRTPHLFDPLTIHKNRPNVKVERDVGEESLVTGRQSAAISRNDLLLPVSALDQILTPKPHQVLTVEEKLDGANIGFSGEGEGDVKVGSEGDKDEDKNLKEEEEDDEDGEEEEYMDETMVLQDGMAPYVLYGEWMFAKHSVEYTGLRSWFIPFDLFDVKTGTFVSRAIFRNAIAQTQLVANPSMGVPVEVAGDVDRIVEWLLAQLQSRSKCMRDIGAEGSDPEPTLEDKERVEGLYFRVDQGDRLLLRAKVVRPDFIAGEERWGMKEQRANKLRHDAHYAGMCDDEDEVEVEDDDEDE</sequence>
<dbReference type="Proteomes" id="UP000780801">
    <property type="component" value="Unassembled WGS sequence"/>
</dbReference>
<dbReference type="EMBL" id="JAABOA010003647">
    <property type="protein sequence ID" value="KAF9578445.1"/>
    <property type="molecule type" value="Genomic_DNA"/>
</dbReference>
<evidence type="ECO:0000313" key="4">
    <source>
        <dbReference type="Proteomes" id="UP000780801"/>
    </source>
</evidence>
<dbReference type="InterPro" id="IPR052732">
    <property type="entry name" value="Cell-binding_unc_protein"/>
</dbReference>
<dbReference type="Pfam" id="PF09414">
    <property type="entry name" value="RNA_ligase"/>
    <property type="match status" value="1"/>
</dbReference>
<evidence type="ECO:0000256" key="1">
    <source>
        <dbReference type="SAM" id="MobiDB-lite"/>
    </source>
</evidence>
<reference evidence="3" key="1">
    <citation type="journal article" date="2020" name="Fungal Divers.">
        <title>Resolving the Mortierellaceae phylogeny through synthesis of multi-gene phylogenetics and phylogenomics.</title>
        <authorList>
            <person name="Vandepol N."/>
            <person name="Liber J."/>
            <person name="Desiro A."/>
            <person name="Na H."/>
            <person name="Kennedy M."/>
            <person name="Barry K."/>
            <person name="Grigoriev I.V."/>
            <person name="Miller A.N."/>
            <person name="O'Donnell K."/>
            <person name="Stajich J.E."/>
            <person name="Bonito G."/>
        </authorList>
    </citation>
    <scope>NUCLEOTIDE SEQUENCE</scope>
    <source>
        <strain evidence="3">KOD1015</strain>
    </source>
</reference>
<dbReference type="InterPro" id="IPR021122">
    <property type="entry name" value="RNA_ligase_dom_REL/Rnl2"/>
</dbReference>
<gene>
    <name evidence="3" type="ORF">BGW38_005743</name>
</gene>
<feature type="compositionally biased region" description="Acidic residues" evidence="1">
    <location>
        <begin position="50"/>
        <end position="93"/>
    </location>
</feature>
<dbReference type="OrthoDB" id="432447at2759"/>
<evidence type="ECO:0000313" key="3">
    <source>
        <dbReference type="EMBL" id="KAF9578445.1"/>
    </source>
</evidence>
<keyword evidence="4" id="KW-1185">Reference proteome</keyword>
<feature type="region of interest" description="Disordered" evidence="1">
    <location>
        <begin position="1"/>
        <end position="168"/>
    </location>
</feature>
<dbReference type="SUPFAM" id="SSF56091">
    <property type="entry name" value="DNA ligase/mRNA capping enzyme, catalytic domain"/>
    <property type="match status" value="1"/>
</dbReference>
<feature type="domain" description="RNA ligase" evidence="2">
    <location>
        <begin position="246"/>
        <end position="434"/>
    </location>
</feature>
<feature type="compositionally biased region" description="Basic and acidic residues" evidence="1">
    <location>
        <begin position="104"/>
        <end position="115"/>
    </location>
</feature>
<name>A0A9P6FML7_9FUNG</name>